<keyword evidence="1" id="KW-0175">Coiled coil</keyword>
<feature type="compositionally biased region" description="Polar residues" evidence="2">
    <location>
        <begin position="111"/>
        <end position="128"/>
    </location>
</feature>
<dbReference type="AlphaFoldDB" id="A0A7J7M494"/>
<proteinExistence type="predicted"/>
<feature type="region of interest" description="Disordered" evidence="2">
    <location>
        <begin position="1"/>
        <end position="20"/>
    </location>
</feature>
<accession>A0A7J7M494</accession>
<gene>
    <name evidence="3" type="ORF">GIB67_017430</name>
</gene>
<dbReference type="Proteomes" id="UP000541444">
    <property type="component" value="Unassembled WGS sequence"/>
</dbReference>
<organism evidence="3 4">
    <name type="scientific">Kingdonia uniflora</name>
    <dbReference type="NCBI Taxonomy" id="39325"/>
    <lineage>
        <taxon>Eukaryota</taxon>
        <taxon>Viridiplantae</taxon>
        <taxon>Streptophyta</taxon>
        <taxon>Embryophyta</taxon>
        <taxon>Tracheophyta</taxon>
        <taxon>Spermatophyta</taxon>
        <taxon>Magnoliopsida</taxon>
        <taxon>Ranunculales</taxon>
        <taxon>Circaeasteraceae</taxon>
        <taxon>Kingdonia</taxon>
    </lineage>
</organism>
<evidence type="ECO:0000256" key="2">
    <source>
        <dbReference type="SAM" id="MobiDB-lite"/>
    </source>
</evidence>
<evidence type="ECO:0000256" key="1">
    <source>
        <dbReference type="SAM" id="Coils"/>
    </source>
</evidence>
<keyword evidence="4" id="KW-1185">Reference proteome</keyword>
<protein>
    <submittedName>
        <fullName evidence="3">Uncharacterized protein</fullName>
    </submittedName>
</protein>
<feature type="region of interest" description="Disordered" evidence="2">
    <location>
        <begin position="103"/>
        <end position="145"/>
    </location>
</feature>
<sequence>MELRRQEGIPDLEDETERRPVKKAPPILKEWVSPLDDLKVDLDIRTLLNKSTRQLLIVYKRVLFRYLKLREPHFRGIKSLVGLKKASTKSSVDYQVDESNGNLAKEISDGNRVNNNSESTGSKNNQVKGLNPSLEGEKTQVAQHQKQTYAGKLKEGIKNNFEIDFNIEDLPNLGENREFPLIEIPDTALDRGLASYKHSLVGRLDLQRISYADIKIRGTKALATQRPIKQTFREEEKVMQVKATQKQKANNSKTEAAIKFKDNCLIAQKIIHKNTDFKDLVYNCWSEDLYGAPIYVLKGKLKWLKMAIKLWNTEVFNKYKIDRNALLKEMEEAQLKLEENTQDDIVPAMVDDKIKQLDVLNLRRTVVGDRKLE</sequence>
<comment type="caution">
    <text evidence="3">The sequence shown here is derived from an EMBL/GenBank/DDBJ whole genome shotgun (WGS) entry which is preliminary data.</text>
</comment>
<name>A0A7J7M494_9MAGN</name>
<reference evidence="3 4" key="1">
    <citation type="journal article" date="2020" name="IScience">
        <title>Genome Sequencing of the Endangered Kingdonia uniflora (Circaeasteraceae, Ranunculales) Reveals Potential Mechanisms of Evolutionary Specialization.</title>
        <authorList>
            <person name="Sun Y."/>
            <person name="Deng T."/>
            <person name="Zhang A."/>
            <person name="Moore M.J."/>
            <person name="Landis J.B."/>
            <person name="Lin N."/>
            <person name="Zhang H."/>
            <person name="Zhang X."/>
            <person name="Huang J."/>
            <person name="Zhang X."/>
            <person name="Sun H."/>
            <person name="Wang H."/>
        </authorList>
    </citation>
    <scope>NUCLEOTIDE SEQUENCE [LARGE SCALE GENOMIC DNA]</scope>
    <source>
        <strain evidence="3">TB1705</strain>
        <tissue evidence="3">Leaf</tissue>
    </source>
</reference>
<dbReference type="EMBL" id="JACGCM010001782">
    <property type="protein sequence ID" value="KAF6149697.1"/>
    <property type="molecule type" value="Genomic_DNA"/>
</dbReference>
<feature type="coiled-coil region" evidence="1">
    <location>
        <begin position="316"/>
        <end position="343"/>
    </location>
</feature>
<evidence type="ECO:0000313" key="4">
    <source>
        <dbReference type="Proteomes" id="UP000541444"/>
    </source>
</evidence>
<evidence type="ECO:0000313" key="3">
    <source>
        <dbReference type="EMBL" id="KAF6149697.1"/>
    </source>
</evidence>